<evidence type="ECO:0000313" key="2">
    <source>
        <dbReference type="EMBL" id="JAG91518.1"/>
    </source>
</evidence>
<name>A0A0C9SEH6_AMBAM</name>
<protein>
    <submittedName>
        <fullName evidence="2">Putative secreted protein</fullName>
    </submittedName>
</protein>
<dbReference type="AlphaFoldDB" id="A0A0C9SEH6"/>
<feature type="signal peptide" evidence="1">
    <location>
        <begin position="1"/>
        <end position="26"/>
    </location>
</feature>
<feature type="non-terminal residue" evidence="2">
    <location>
        <position position="1"/>
    </location>
</feature>
<organism evidence="2">
    <name type="scientific">Amblyomma americanum</name>
    <name type="common">Lone star tick</name>
    <dbReference type="NCBI Taxonomy" id="6943"/>
    <lineage>
        <taxon>Eukaryota</taxon>
        <taxon>Metazoa</taxon>
        <taxon>Ecdysozoa</taxon>
        <taxon>Arthropoda</taxon>
        <taxon>Chelicerata</taxon>
        <taxon>Arachnida</taxon>
        <taxon>Acari</taxon>
        <taxon>Parasitiformes</taxon>
        <taxon>Ixodida</taxon>
        <taxon>Ixodoidea</taxon>
        <taxon>Ixodidae</taxon>
        <taxon>Amblyomminae</taxon>
        <taxon>Amblyomma</taxon>
    </lineage>
</organism>
<feature type="chain" id="PRO_5002213025" evidence="1">
    <location>
        <begin position="27"/>
        <end position="72"/>
    </location>
</feature>
<keyword evidence="1" id="KW-0732">Signal</keyword>
<dbReference type="EMBL" id="GBZX01001222">
    <property type="protein sequence ID" value="JAG91518.1"/>
    <property type="molecule type" value="mRNA"/>
</dbReference>
<sequence length="72" mass="8109">RFNMLAHRRAFVFFLLALHILPWARGSNNCPKEPTETEPPCVGYPCGIGGCDSPCRCEGGPQWCTSYCVYRK</sequence>
<evidence type="ECO:0000256" key="1">
    <source>
        <dbReference type="SAM" id="SignalP"/>
    </source>
</evidence>
<proteinExistence type="evidence at transcript level"/>
<accession>A0A0C9SEH6</accession>
<reference evidence="2" key="1">
    <citation type="journal article" date="2015" name="PLoS ONE">
        <title>An Insight into the Sialome of the Lone Star Tick, Amblyomma americanum, with a Glimpse on Its Time Dependent Gene Expression.</title>
        <authorList>
            <person name="Karim S."/>
            <person name="Ribeiro J.M."/>
        </authorList>
    </citation>
    <scope>NUCLEOTIDE SEQUENCE</scope>
    <source>
        <tissue evidence="2">Salivary gland</tissue>
    </source>
</reference>